<reference evidence="1" key="1">
    <citation type="submission" date="2021-06" db="EMBL/GenBank/DDBJ databases">
        <authorList>
            <person name="Kallberg Y."/>
            <person name="Tangrot J."/>
            <person name="Rosling A."/>
        </authorList>
    </citation>
    <scope>NUCLEOTIDE SEQUENCE</scope>
    <source>
        <strain evidence="1">AU212A</strain>
    </source>
</reference>
<dbReference type="Proteomes" id="UP000789860">
    <property type="component" value="Unassembled WGS sequence"/>
</dbReference>
<keyword evidence="2" id="KW-1185">Reference proteome</keyword>
<comment type="caution">
    <text evidence="1">The sequence shown here is derived from an EMBL/GenBank/DDBJ whole genome shotgun (WGS) entry which is preliminary data.</text>
</comment>
<gene>
    <name evidence="1" type="ORF">SCALOS_LOCUS5286</name>
</gene>
<feature type="non-terminal residue" evidence="1">
    <location>
        <position position="1"/>
    </location>
</feature>
<protein>
    <submittedName>
        <fullName evidence="1">1169_t:CDS:1</fullName>
    </submittedName>
</protein>
<organism evidence="1 2">
    <name type="scientific">Scutellospora calospora</name>
    <dbReference type="NCBI Taxonomy" id="85575"/>
    <lineage>
        <taxon>Eukaryota</taxon>
        <taxon>Fungi</taxon>
        <taxon>Fungi incertae sedis</taxon>
        <taxon>Mucoromycota</taxon>
        <taxon>Glomeromycotina</taxon>
        <taxon>Glomeromycetes</taxon>
        <taxon>Diversisporales</taxon>
        <taxon>Gigasporaceae</taxon>
        <taxon>Scutellospora</taxon>
    </lineage>
</organism>
<dbReference type="EMBL" id="CAJVPM010008348">
    <property type="protein sequence ID" value="CAG8554311.1"/>
    <property type="molecule type" value="Genomic_DNA"/>
</dbReference>
<proteinExistence type="predicted"/>
<feature type="non-terminal residue" evidence="1">
    <location>
        <position position="139"/>
    </location>
</feature>
<sequence>SNSLNEFVISDNLKKTLDGSDFLIKDSVISSKRILLFTTQLYTIHRFVGGDNLVDFSEDHDIHLQPEFVLTDFELASINALQKVQAAHLADRYGDDEDFSIEIHKIPTLAFLLSDEISNAFNELKGNINILEKANSIIE</sequence>
<accession>A0ACA9LW66</accession>
<evidence type="ECO:0000313" key="2">
    <source>
        <dbReference type="Proteomes" id="UP000789860"/>
    </source>
</evidence>
<evidence type="ECO:0000313" key="1">
    <source>
        <dbReference type="EMBL" id="CAG8554311.1"/>
    </source>
</evidence>
<name>A0ACA9LW66_9GLOM</name>